<feature type="region of interest" description="Disordered" evidence="1">
    <location>
        <begin position="1"/>
        <end position="49"/>
    </location>
</feature>
<protein>
    <submittedName>
        <fullName evidence="2">Uncharacterized protein</fullName>
    </submittedName>
</protein>
<dbReference type="EnsemblPlants" id="EMT03576">
    <property type="protein sequence ID" value="EMT03576"/>
    <property type="gene ID" value="F775_14653"/>
</dbReference>
<dbReference type="PANTHER" id="PTHR34480:SF13">
    <property type="match status" value="1"/>
</dbReference>
<organism evidence="2">
    <name type="scientific">Aegilops tauschii</name>
    <name type="common">Tausch's goatgrass</name>
    <name type="synonym">Aegilops squarrosa</name>
    <dbReference type="NCBI Taxonomy" id="37682"/>
    <lineage>
        <taxon>Eukaryota</taxon>
        <taxon>Viridiplantae</taxon>
        <taxon>Streptophyta</taxon>
        <taxon>Embryophyta</taxon>
        <taxon>Tracheophyta</taxon>
        <taxon>Spermatophyta</taxon>
        <taxon>Magnoliopsida</taxon>
        <taxon>Liliopsida</taxon>
        <taxon>Poales</taxon>
        <taxon>Poaceae</taxon>
        <taxon>BOP clade</taxon>
        <taxon>Pooideae</taxon>
        <taxon>Triticodae</taxon>
        <taxon>Triticeae</taxon>
        <taxon>Triticinae</taxon>
        <taxon>Aegilops</taxon>
    </lineage>
</organism>
<dbReference type="AlphaFoldDB" id="R7W6M7"/>
<proteinExistence type="predicted"/>
<evidence type="ECO:0000256" key="1">
    <source>
        <dbReference type="SAM" id="MobiDB-lite"/>
    </source>
</evidence>
<reference evidence="2" key="1">
    <citation type="submission" date="2015-06" db="UniProtKB">
        <authorList>
            <consortium name="EnsemblPlants"/>
        </authorList>
    </citation>
    <scope>IDENTIFICATION</scope>
</reference>
<sequence length="511" mass="59655">MLHGRTPVQFDPEFGSGAGDSDEGPSFTPSSARATVWPPSDSSHELADQEDYRVSEEDFCEHLSVLSSRPRPTTIVGPRMDSEQQRKVYERLALYRIRASKMTQGVSMDELDDMTLRKECLPEALEEMYYFGDYDHDDTIDWYLDPDHSVHSYLSDYHRLVLKNGDGTRYLDWEKYCSWFTTYETDEEYLKYFEEISKKIKWIKRYMEFERGSPEWIEMEARGFWQAVEIAVDFPHMSFDLASTAYTDHIFNTRFDYFDREEIDPLVFEIWKRVTKQKITFRQALEQIQQENMFPRQEKCIQFVLDNTSIYTRLQSTFDTCVEDISDETPEDEGRRLITMAVWSKLHKEKTWNEYIMRKVEIAKHIGLDLQGRGGSGWHRGKKVEGFLALNPNNHATNYASDRRQCVWEVVEKATLVKVADMDLGAFGLATAFVPSTVTDTLMINMIHDGQEPMHFDWGDTNFPMFDVGQTSRAKKAKIPKLGLEDTLYNQTEGKPSTFSHYWLKVNGKAK</sequence>
<name>R7W6M7_AEGTA</name>
<evidence type="ECO:0000313" key="2">
    <source>
        <dbReference type="EnsemblPlants" id="EMT03576"/>
    </source>
</evidence>
<accession>R7W6M7</accession>
<dbReference type="PANTHER" id="PTHR34480">
    <property type="entry name" value="OS01G0967800 PROTEIN-RELATED"/>
    <property type="match status" value="1"/>
</dbReference>